<dbReference type="Proteomes" id="UP000004394">
    <property type="component" value="Unassembled WGS sequence"/>
</dbReference>
<gene>
    <name evidence="2" type="ORF">HMPREF0658_0162</name>
</gene>
<dbReference type="EMBL" id="AEEI01000007">
    <property type="protein sequence ID" value="EFM02893.1"/>
    <property type="molecule type" value="Genomic_DNA"/>
</dbReference>
<sequence>MKTKILNSFYVLMCVAMIGWVSSCGKDDDSEPKKKTEEKKEEDEQGKEGDKPTKTVEFDKAYAFGELPYLKHVDTKGADEFEKKLAQRQKQTYPKLGEIYWGNTPKYFKGAKYTTNVIYGMMEIPIVKIDAEFTKLMTDAGFSDYGTSVISDGAGNVSPCHIYWNAKLKIKALAYDAKHKDIKSIRSVVEFKVDENEPQTGQGGEPEETIILTDVTDFPDVKVLNGEYESLPKQQLIEMEDALGLRFYDEEGSDESKAEFRTKQGYETYSNLNACMYFYEASEKAISFIALSCPVVKKVEDLDRKELNQWFAANGYTFVKKQKKSNAPGALYKNSVAGVKAHIYLKANGNCFIEIYK</sequence>
<accession>E0NPR1</accession>
<dbReference type="HOGENOM" id="CLU_820989_0_0_10"/>
<feature type="region of interest" description="Disordered" evidence="1">
    <location>
        <begin position="24"/>
        <end position="53"/>
    </location>
</feature>
<dbReference type="AlphaFoldDB" id="E0NPR1"/>
<dbReference type="BioCyc" id="PMAR862515-HMP:GMOO-168-MONOMER"/>
<evidence type="ECO:0008006" key="4">
    <source>
        <dbReference type="Google" id="ProtNLM"/>
    </source>
</evidence>
<name>E0NPR1_9BACT</name>
<organism evidence="2 3">
    <name type="scientific">Hoylesella marshii DSM 16973 = JCM 13450</name>
    <dbReference type="NCBI Taxonomy" id="862515"/>
    <lineage>
        <taxon>Bacteria</taxon>
        <taxon>Pseudomonadati</taxon>
        <taxon>Bacteroidota</taxon>
        <taxon>Bacteroidia</taxon>
        <taxon>Bacteroidales</taxon>
        <taxon>Prevotellaceae</taxon>
        <taxon>Hoylesella</taxon>
    </lineage>
</organism>
<dbReference type="STRING" id="862515.HMPREF0658_0162"/>
<dbReference type="PROSITE" id="PS51257">
    <property type="entry name" value="PROKAR_LIPOPROTEIN"/>
    <property type="match status" value="1"/>
</dbReference>
<protein>
    <recommendedName>
        <fullName evidence="4">Lipoprotein</fullName>
    </recommendedName>
</protein>
<comment type="caution">
    <text evidence="2">The sequence shown here is derived from an EMBL/GenBank/DDBJ whole genome shotgun (WGS) entry which is preliminary data.</text>
</comment>
<dbReference type="RefSeq" id="WP_006947843.1">
    <property type="nucleotide sequence ID" value="NZ_BAJI01000005.1"/>
</dbReference>
<evidence type="ECO:0000256" key="1">
    <source>
        <dbReference type="SAM" id="MobiDB-lite"/>
    </source>
</evidence>
<evidence type="ECO:0000313" key="3">
    <source>
        <dbReference type="Proteomes" id="UP000004394"/>
    </source>
</evidence>
<proteinExistence type="predicted"/>
<keyword evidence="3" id="KW-1185">Reference proteome</keyword>
<evidence type="ECO:0000313" key="2">
    <source>
        <dbReference type="EMBL" id="EFM02893.1"/>
    </source>
</evidence>
<reference evidence="2" key="1">
    <citation type="submission" date="2010-07" db="EMBL/GenBank/DDBJ databases">
        <authorList>
            <person name="Muzny D."/>
            <person name="Qin X."/>
            <person name="Deng J."/>
            <person name="Jiang H."/>
            <person name="Liu Y."/>
            <person name="Qu J."/>
            <person name="Song X.-Z."/>
            <person name="Zhang L."/>
            <person name="Thornton R."/>
            <person name="Coyle M."/>
            <person name="Francisco L."/>
            <person name="Jackson L."/>
            <person name="Javaid M."/>
            <person name="Korchina V."/>
            <person name="Kovar C."/>
            <person name="Mata R."/>
            <person name="Mathew T."/>
            <person name="Ngo R."/>
            <person name="Nguyen L."/>
            <person name="Nguyen N."/>
            <person name="Okwuonu G."/>
            <person name="Ongeri F."/>
            <person name="Pham C."/>
            <person name="Simmons D."/>
            <person name="Wilczek-Boney K."/>
            <person name="Hale W."/>
            <person name="Jakkamsetti A."/>
            <person name="Pham P."/>
            <person name="Ruth R."/>
            <person name="San Lucas F."/>
            <person name="Warren J."/>
            <person name="Zhang J."/>
            <person name="Zhao Z."/>
            <person name="Zhou C."/>
            <person name="Zhu D."/>
            <person name="Lee S."/>
            <person name="Bess C."/>
            <person name="Blankenburg K."/>
            <person name="Forbes L."/>
            <person name="Fu Q."/>
            <person name="Gubbala S."/>
            <person name="Hirani K."/>
            <person name="Jayaseelan J.C."/>
            <person name="Lara F."/>
            <person name="Munidasa M."/>
            <person name="Palculict T."/>
            <person name="Patil S."/>
            <person name="Pu L.-L."/>
            <person name="Saada N."/>
            <person name="Tang L."/>
            <person name="Weissenberger G."/>
            <person name="Zhu Y."/>
            <person name="Hemphill L."/>
            <person name="Shang Y."/>
            <person name="Youmans B."/>
            <person name="Ayvaz T."/>
            <person name="Ross M."/>
            <person name="Santibanez J."/>
            <person name="Aqrawi P."/>
            <person name="Gross S."/>
            <person name="Joshi V."/>
            <person name="Fowler G."/>
            <person name="Nazareth L."/>
            <person name="Reid J."/>
            <person name="Worley K."/>
            <person name="Petrosino J."/>
            <person name="Highlander S."/>
            <person name="Gibbs R."/>
        </authorList>
    </citation>
    <scope>NUCLEOTIDE SEQUENCE [LARGE SCALE GENOMIC DNA]</scope>
    <source>
        <strain evidence="2">DSM 16973</strain>
    </source>
</reference>
<feature type="compositionally biased region" description="Basic and acidic residues" evidence="1">
    <location>
        <begin position="25"/>
        <end position="39"/>
    </location>
</feature>